<evidence type="ECO:0000259" key="6">
    <source>
        <dbReference type="SMART" id="SM00534"/>
    </source>
</evidence>
<gene>
    <name evidence="7" type="ORF">CCMP2556_LOCUS38015</name>
</gene>
<evidence type="ECO:0000259" key="5">
    <source>
        <dbReference type="SMART" id="SM00533"/>
    </source>
</evidence>
<dbReference type="SMART" id="SM00533">
    <property type="entry name" value="MUTSd"/>
    <property type="match status" value="1"/>
</dbReference>
<evidence type="ECO:0000313" key="8">
    <source>
        <dbReference type="Proteomes" id="UP001642484"/>
    </source>
</evidence>
<evidence type="ECO:0000313" key="7">
    <source>
        <dbReference type="EMBL" id="CAK9077121.1"/>
    </source>
</evidence>
<dbReference type="NCBIfam" id="TIGR01069">
    <property type="entry name" value="mutS2"/>
    <property type="match status" value="1"/>
</dbReference>
<keyword evidence="4" id="KW-0175">Coiled coil</keyword>
<dbReference type="EMBL" id="CAXAMN010023361">
    <property type="protein sequence ID" value="CAK9077121.1"/>
    <property type="molecule type" value="Genomic_DNA"/>
</dbReference>
<dbReference type="InterPro" id="IPR036187">
    <property type="entry name" value="DNA_mismatch_repair_MutS_sf"/>
</dbReference>
<feature type="coiled-coil region" evidence="4">
    <location>
        <begin position="611"/>
        <end position="638"/>
    </location>
</feature>
<keyword evidence="2" id="KW-0067">ATP-binding</keyword>
<sequence length="879" mass="96499">MAAFSHPLSSPSKDVLQPRIGASSFAVSSFASLQDVENKPASSRIWRPCALVDLMALGLLRRHSRCRRSPSKRWPKRTAVVRRGAEYGQEFVGEEVDQDLAESLQQRTLEALDLDFVLERLQALCYTATAAEMAIDPEVLLAQTPEEARALYALVVELTQLEDADLDLDAKLDIRTEVDQCRHGRVLEPPQLQKVSDSIEALLRLRNGLDGASARGVNIPLLMGHCQDIELPDRLLDIMLEAFQEDGELSLKKFPELGQLRERIRELEETCSKVMGEVLSSGKYSTYLSDDGYMQFGGRYVLGVKSRSKGKVGRLFDESRSGRVAYVEPYEVVQYADDLEQSKKALERMARRILGNMSLAISHAADALERCLKAAAHIDLARARLFLGEDMEGEVPTVGDDGIIAVRHARNPCLVLRGGKKVVGYRLELGKSSQCLLLTGPNAGGKTVVLKTLGLLALLARCGIPIPGGEAPRVDFFEVVLADVGDMQTIVDDLSTYSAHLVASRLMLSIAQGVGPRALVMVDEAGTGTDPQQGAALARAMLEGFLDMGARVVTTTHSNQLKDWAVEDERTMTAAMEYKMGRPTYRLTTNAVGESHAIETAQRLGLPPSIVKRAEELLGDDQRRLLALQRQASAAEQDFIAAKLEADQREAAAQQAILETQSKESDLAHRAQQLTQMEVEVKERMNALKRQTDAELKARVEVKERQFQDVVRRLKMEAQHSGVQLRIVGDALEAVIGRLGTAHRTVRQDLRVQVTAPKASSSDVPAIPGAMGLRDPLNRGDWVVVMADPPWYGLKGQVERIELAKDGGAPCIHVRLGANGKLKEFSKTQLKRTQAPPQAARTLKKPKNEVAAPTRNYSNSSVGWIHVFSTKTTWSAAGG</sequence>
<comment type="caution">
    <text evidence="7">The sequence shown here is derived from an EMBL/GenBank/DDBJ whole genome shotgun (WGS) entry which is preliminary data.</text>
</comment>
<keyword evidence="3" id="KW-0238">DNA-binding</keyword>
<reference evidence="7 8" key="1">
    <citation type="submission" date="2024-02" db="EMBL/GenBank/DDBJ databases">
        <authorList>
            <person name="Chen Y."/>
            <person name="Shah S."/>
            <person name="Dougan E. K."/>
            <person name="Thang M."/>
            <person name="Chan C."/>
        </authorList>
    </citation>
    <scope>NUCLEOTIDE SEQUENCE [LARGE SCALE GENOMIC DNA]</scope>
</reference>
<protein>
    <submittedName>
        <fullName evidence="7">Uncharacterized protein</fullName>
    </submittedName>
</protein>
<dbReference type="Pfam" id="PF00488">
    <property type="entry name" value="MutS_V"/>
    <property type="match status" value="1"/>
</dbReference>
<keyword evidence="1" id="KW-0547">Nucleotide-binding</keyword>
<dbReference type="InterPro" id="IPR045076">
    <property type="entry name" value="MutS"/>
</dbReference>
<dbReference type="Gene3D" id="3.40.50.300">
    <property type="entry name" value="P-loop containing nucleotide triphosphate hydrolases"/>
    <property type="match status" value="1"/>
</dbReference>
<dbReference type="InterPro" id="IPR007696">
    <property type="entry name" value="DNA_mismatch_repair_MutS_core"/>
</dbReference>
<evidence type="ECO:0000256" key="2">
    <source>
        <dbReference type="ARBA" id="ARBA00022840"/>
    </source>
</evidence>
<evidence type="ECO:0000256" key="3">
    <source>
        <dbReference type="ARBA" id="ARBA00023125"/>
    </source>
</evidence>
<organism evidence="7 8">
    <name type="scientific">Durusdinium trenchii</name>
    <dbReference type="NCBI Taxonomy" id="1381693"/>
    <lineage>
        <taxon>Eukaryota</taxon>
        <taxon>Sar</taxon>
        <taxon>Alveolata</taxon>
        <taxon>Dinophyceae</taxon>
        <taxon>Suessiales</taxon>
        <taxon>Symbiodiniaceae</taxon>
        <taxon>Durusdinium</taxon>
    </lineage>
</organism>
<dbReference type="InterPro" id="IPR027417">
    <property type="entry name" value="P-loop_NTPase"/>
</dbReference>
<dbReference type="PANTHER" id="PTHR48466">
    <property type="entry name" value="OS10G0509000 PROTEIN-RELATED"/>
    <property type="match status" value="1"/>
</dbReference>
<dbReference type="PANTHER" id="PTHR48466:SF2">
    <property type="entry name" value="OS10G0509000 PROTEIN"/>
    <property type="match status" value="1"/>
</dbReference>
<evidence type="ECO:0000256" key="1">
    <source>
        <dbReference type="ARBA" id="ARBA00022741"/>
    </source>
</evidence>
<evidence type="ECO:0000256" key="4">
    <source>
        <dbReference type="SAM" id="Coils"/>
    </source>
</evidence>
<keyword evidence="8" id="KW-1185">Reference proteome</keyword>
<dbReference type="SUPFAM" id="SSF48334">
    <property type="entry name" value="DNA repair protein MutS, domain III"/>
    <property type="match status" value="1"/>
</dbReference>
<dbReference type="SMART" id="SM00534">
    <property type="entry name" value="MUTSac"/>
    <property type="match status" value="1"/>
</dbReference>
<proteinExistence type="predicted"/>
<feature type="domain" description="DNA mismatch repair proteins mutS family" evidence="6">
    <location>
        <begin position="433"/>
        <end position="619"/>
    </location>
</feature>
<dbReference type="InterPro" id="IPR005747">
    <property type="entry name" value="MutS2"/>
</dbReference>
<dbReference type="Proteomes" id="UP001642484">
    <property type="component" value="Unassembled WGS sequence"/>
</dbReference>
<accession>A0ABP0PNF0</accession>
<dbReference type="InterPro" id="IPR000432">
    <property type="entry name" value="DNA_mismatch_repair_MutS_C"/>
</dbReference>
<name>A0ABP0PNF0_9DINO</name>
<dbReference type="SUPFAM" id="SSF52540">
    <property type="entry name" value="P-loop containing nucleoside triphosphate hydrolases"/>
    <property type="match status" value="1"/>
</dbReference>
<feature type="domain" description="DNA mismatch repair protein MutS core" evidence="5">
    <location>
        <begin position="112"/>
        <end position="417"/>
    </location>
</feature>